<keyword evidence="2" id="KW-1185">Reference proteome</keyword>
<dbReference type="HOGENOM" id="CLU_030756_0_0_4"/>
<dbReference type="InterPro" id="IPR011697">
    <property type="entry name" value="Peptidase_C26"/>
</dbReference>
<accession>F5XXB4</accession>
<organism evidence="1 2">
    <name type="scientific">Ramlibacter tataouinensis (strain ATCC BAA-407 / DSM 14655 / LMG 21543 / TTB310)</name>
    <dbReference type="NCBI Taxonomy" id="365046"/>
    <lineage>
        <taxon>Bacteria</taxon>
        <taxon>Pseudomonadati</taxon>
        <taxon>Pseudomonadota</taxon>
        <taxon>Betaproteobacteria</taxon>
        <taxon>Burkholderiales</taxon>
        <taxon>Comamonadaceae</taxon>
        <taxon>Ramlibacter</taxon>
    </lineage>
</organism>
<protein>
    <submittedName>
        <fullName evidence="1">Uncharacterized protein</fullName>
    </submittedName>
</protein>
<dbReference type="KEGG" id="rta:Rta_31390"/>
<dbReference type="PROSITE" id="PS51273">
    <property type="entry name" value="GATASE_TYPE_1"/>
    <property type="match status" value="1"/>
</dbReference>
<dbReference type="SUPFAM" id="SSF52317">
    <property type="entry name" value="Class I glutamine amidotransferase-like"/>
    <property type="match status" value="1"/>
</dbReference>
<dbReference type="MEROPS" id="C26.961"/>
<dbReference type="InterPro" id="IPR044668">
    <property type="entry name" value="PuuD-like"/>
</dbReference>
<dbReference type="GO" id="GO:0033969">
    <property type="term" value="F:gamma-glutamyl-gamma-aminobutyrate hydrolase activity"/>
    <property type="evidence" value="ECO:0007669"/>
    <property type="project" value="TreeGrafter"/>
</dbReference>
<dbReference type="RefSeq" id="WP_013902480.1">
    <property type="nucleotide sequence ID" value="NC_015677.1"/>
</dbReference>
<dbReference type="PANTHER" id="PTHR43235">
    <property type="entry name" value="GLUTAMINE AMIDOTRANSFERASE PB2B2.05-RELATED"/>
    <property type="match status" value="1"/>
</dbReference>
<gene>
    <name evidence="1" type="ordered locus">Rta_31390</name>
</gene>
<proteinExistence type="predicted"/>
<reference evidence="1 2" key="2">
    <citation type="journal article" date="2011" name="PLoS ONE">
        <title>The Cyst-Dividing Bacterium Ramlibacter tataouinensis TTB310 Genome Reveals a Well-Stocked Toolbox for Adaptation to a Desert Environment.</title>
        <authorList>
            <person name="De Luca G."/>
            <person name="Barakat M."/>
            <person name="Ortet P."/>
            <person name="Fochesato S."/>
            <person name="Jourlin-Castelli C."/>
            <person name="Ansaldi M."/>
            <person name="Py B."/>
            <person name="Fichant G."/>
            <person name="Coutinho P.M."/>
            <person name="Voulhoux R."/>
            <person name="Bastien O."/>
            <person name="Marechal E."/>
            <person name="Henrissat B."/>
            <person name="Quentin Y."/>
            <person name="Noirot P."/>
            <person name="Filloux A."/>
            <person name="Mejean V."/>
            <person name="Dubow M.S."/>
            <person name="Barras F."/>
            <person name="Barbe V."/>
            <person name="Weissenbach J."/>
            <person name="Mihalcescu I."/>
            <person name="Vermeglio A."/>
            <person name="Achouak W."/>
            <person name="Heulin T."/>
        </authorList>
    </citation>
    <scope>NUCLEOTIDE SEQUENCE [LARGE SCALE GENOMIC DNA]</scope>
    <source>
        <strain evidence="2">ATCC BAA-407 / DSM 14655 / LMG 21543 / TTB310</strain>
    </source>
</reference>
<evidence type="ECO:0000313" key="2">
    <source>
        <dbReference type="Proteomes" id="UP000008385"/>
    </source>
</evidence>
<dbReference type="Pfam" id="PF07722">
    <property type="entry name" value="Peptidase_C26"/>
    <property type="match status" value="1"/>
</dbReference>
<dbReference type="Proteomes" id="UP000008385">
    <property type="component" value="Chromosome"/>
</dbReference>
<dbReference type="EMBL" id="CP000245">
    <property type="protein sequence ID" value="AEG94249.1"/>
    <property type="molecule type" value="Genomic_DNA"/>
</dbReference>
<reference evidence="2" key="1">
    <citation type="submission" date="2006-01" db="EMBL/GenBank/DDBJ databases">
        <title>Genome of the cyst-dividing bacterium Ramlibacter tataouinensis.</title>
        <authorList>
            <person name="Barakat M."/>
            <person name="Ortet P."/>
            <person name="De Luca G."/>
            <person name="Jourlin-Castelli C."/>
            <person name="Ansaldi M."/>
            <person name="Py B."/>
            <person name="Fichant G."/>
            <person name="Coutinho P."/>
            <person name="Voulhoux R."/>
            <person name="Bastien O."/>
            <person name="Roy S."/>
            <person name="Marechal E."/>
            <person name="Henrissat B."/>
            <person name="Quentin Y."/>
            <person name="Noirot P."/>
            <person name="Filloux A."/>
            <person name="Mejean V."/>
            <person name="DuBow M."/>
            <person name="Barras F."/>
            <person name="Heulin T."/>
        </authorList>
    </citation>
    <scope>NUCLEOTIDE SEQUENCE [LARGE SCALE GENOMIC DNA]</scope>
    <source>
        <strain evidence="2">ATCC BAA-407 / DSM 14655 / LMG 21543 / TTB310</strain>
    </source>
</reference>
<dbReference type="STRING" id="365046.Rta_31390"/>
<name>F5XXB4_RAMTT</name>
<dbReference type="GO" id="GO:0005829">
    <property type="term" value="C:cytosol"/>
    <property type="evidence" value="ECO:0007669"/>
    <property type="project" value="TreeGrafter"/>
</dbReference>
<dbReference type="PANTHER" id="PTHR43235:SF1">
    <property type="entry name" value="GLUTAMINE AMIDOTRANSFERASE PB2B2.05-RELATED"/>
    <property type="match status" value="1"/>
</dbReference>
<evidence type="ECO:0000313" key="1">
    <source>
        <dbReference type="EMBL" id="AEG94249.1"/>
    </source>
</evidence>
<sequence length="268" mass="28724">MTAARPVVGVSCCLRNIAFGDYPPTPHHTAFHKYVDYVVNALDAVPVLLPAVPAAPSAPGGLSALVERLDGLLLTGSPSNVGVRLQGGSFIKTQPLGSADYARDMTTLPLILDCLDSNVPILGICRGMQELNVAFGGDLHQELHAIAGNMDHRSDKQLPYEQRYQPRHTLRLARGSQLEALARAAHLGESDFRVNSLHGQGVSRLGSRVLAQAHAEDGVVEAISVQGHAFALGVQWHIEWMDGSSPLDCAITAAFRAACTDRLRARTE</sequence>
<dbReference type="InterPro" id="IPR029062">
    <property type="entry name" value="Class_I_gatase-like"/>
</dbReference>
<dbReference type="AlphaFoldDB" id="F5XXB4"/>
<dbReference type="OrthoDB" id="9813383at2"/>
<dbReference type="GO" id="GO:0006598">
    <property type="term" value="P:polyamine catabolic process"/>
    <property type="evidence" value="ECO:0007669"/>
    <property type="project" value="TreeGrafter"/>
</dbReference>
<dbReference type="Gene3D" id="3.40.50.880">
    <property type="match status" value="1"/>
</dbReference>
<dbReference type="CDD" id="cd01745">
    <property type="entry name" value="GATase1_2"/>
    <property type="match status" value="1"/>
</dbReference>
<dbReference type="eggNOG" id="COG2071">
    <property type="taxonomic scope" value="Bacteria"/>
</dbReference>